<reference evidence="2" key="2">
    <citation type="journal article" date="2015" name="Data Brief">
        <title>Shoot transcriptome of the giant reed, Arundo donax.</title>
        <authorList>
            <person name="Barrero R.A."/>
            <person name="Guerrero F.D."/>
            <person name="Moolhuijzen P."/>
            <person name="Goolsby J.A."/>
            <person name="Tidwell J."/>
            <person name="Bellgard S.E."/>
            <person name="Bellgard M.I."/>
        </authorList>
    </citation>
    <scope>NUCLEOTIDE SEQUENCE</scope>
    <source>
        <tissue evidence="2">Shoot tissue taken approximately 20 cm above the soil surface</tissue>
    </source>
</reference>
<dbReference type="AlphaFoldDB" id="A0A0A8YAD6"/>
<reference evidence="2" key="1">
    <citation type="submission" date="2014-09" db="EMBL/GenBank/DDBJ databases">
        <authorList>
            <person name="Magalhaes I.L.F."/>
            <person name="Oliveira U."/>
            <person name="Santos F.R."/>
            <person name="Vidigal T.H.D.A."/>
            <person name="Brescovit A.D."/>
            <person name="Santos A.J."/>
        </authorList>
    </citation>
    <scope>NUCLEOTIDE SEQUENCE</scope>
    <source>
        <tissue evidence="2">Shoot tissue taken approximately 20 cm above the soil surface</tissue>
    </source>
</reference>
<accession>A0A0A8YAD6</accession>
<proteinExistence type="predicted"/>
<evidence type="ECO:0000256" key="1">
    <source>
        <dbReference type="SAM" id="MobiDB-lite"/>
    </source>
</evidence>
<protein>
    <submittedName>
        <fullName evidence="2">Uncharacterized protein</fullName>
    </submittedName>
</protein>
<organism evidence="2">
    <name type="scientific">Arundo donax</name>
    <name type="common">Giant reed</name>
    <name type="synonym">Donax arundinaceus</name>
    <dbReference type="NCBI Taxonomy" id="35708"/>
    <lineage>
        <taxon>Eukaryota</taxon>
        <taxon>Viridiplantae</taxon>
        <taxon>Streptophyta</taxon>
        <taxon>Embryophyta</taxon>
        <taxon>Tracheophyta</taxon>
        <taxon>Spermatophyta</taxon>
        <taxon>Magnoliopsida</taxon>
        <taxon>Liliopsida</taxon>
        <taxon>Poales</taxon>
        <taxon>Poaceae</taxon>
        <taxon>PACMAD clade</taxon>
        <taxon>Arundinoideae</taxon>
        <taxon>Arundineae</taxon>
        <taxon>Arundo</taxon>
    </lineage>
</organism>
<feature type="region of interest" description="Disordered" evidence="1">
    <location>
        <begin position="26"/>
        <end position="55"/>
    </location>
</feature>
<name>A0A0A8YAD6_ARUDO</name>
<dbReference type="EMBL" id="GBRH01275016">
    <property type="protein sequence ID" value="JAD22879.1"/>
    <property type="molecule type" value="Transcribed_RNA"/>
</dbReference>
<evidence type="ECO:0000313" key="2">
    <source>
        <dbReference type="EMBL" id="JAD22879.1"/>
    </source>
</evidence>
<sequence>MGSSFKKSMFDENIYEGLSNWAQNARRRKRMPATNVGDISPIGEGNGGAIQMTNA</sequence>